<organism evidence="1 2">
    <name type="scientific">Roseateles violae</name>
    <dbReference type="NCBI Taxonomy" id="3058042"/>
    <lineage>
        <taxon>Bacteria</taxon>
        <taxon>Pseudomonadati</taxon>
        <taxon>Pseudomonadota</taxon>
        <taxon>Betaproteobacteria</taxon>
        <taxon>Burkholderiales</taxon>
        <taxon>Sphaerotilaceae</taxon>
        <taxon>Roseateles</taxon>
    </lineage>
</organism>
<name>A0ABT8DWY4_9BURK</name>
<proteinExistence type="predicted"/>
<accession>A0ABT8DWY4</accession>
<reference evidence="1 2" key="1">
    <citation type="submission" date="2023-06" db="EMBL/GenBank/DDBJ databases">
        <title>Pelomonas sp. PFR6 16S ribosomal RNA gene Genome sequencing and assembly.</title>
        <authorList>
            <person name="Woo H."/>
        </authorList>
    </citation>
    <scope>NUCLEOTIDE SEQUENCE [LARGE SCALE GENOMIC DNA]</scope>
    <source>
        <strain evidence="1 2">PFR6</strain>
    </source>
</reference>
<dbReference type="EMBL" id="JAUHHC010000003">
    <property type="protein sequence ID" value="MDN3921047.1"/>
    <property type="molecule type" value="Genomic_DNA"/>
</dbReference>
<dbReference type="Proteomes" id="UP001228044">
    <property type="component" value="Unassembled WGS sequence"/>
</dbReference>
<evidence type="ECO:0000313" key="1">
    <source>
        <dbReference type="EMBL" id="MDN3921047.1"/>
    </source>
</evidence>
<sequence>MDDHNQLSREIAATAARLVVEEGLEYGPAKQRALKQLGLPRRTALPGNDELEDEVRDYLALFCADTQPGELAALRELAAVWMERLAEFRPHLSGAVWRGTATRLSNIHLQLFCDDGKAAEIALINQGIDYEVGATTGPRGREVDVLSLAAPCRALNERVTLHLSILDFDDLRGALKPDARGRSERGNLAALRQLIEKEDGEPI</sequence>
<evidence type="ECO:0000313" key="2">
    <source>
        <dbReference type="Proteomes" id="UP001228044"/>
    </source>
</evidence>
<protein>
    <recommendedName>
        <fullName evidence="3">Nucleotidyltransferase</fullName>
    </recommendedName>
</protein>
<comment type="caution">
    <text evidence="1">The sequence shown here is derived from an EMBL/GenBank/DDBJ whole genome shotgun (WGS) entry which is preliminary data.</text>
</comment>
<keyword evidence="2" id="KW-1185">Reference proteome</keyword>
<dbReference type="RefSeq" id="WP_290359361.1">
    <property type="nucleotide sequence ID" value="NZ_JAUHHC010000003.1"/>
</dbReference>
<evidence type="ECO:0008006" key="3">
    <source>
        <dbReference type="Google" id="ProtNLM"/>
    </source>
</evidence>
<gene>
    <name evidence="1" type="ORF">QWJ38_12210</name>
</gene>